<reference evidence="3 4" key="1">
    <citation type="submission" date="2018-12" db="EMBL/GenBank/DDBJ databases">
        <title>Complete genome sequence of Haloplanus rallus MBLA0036.</title>
        <authorList>
            <person name="Nam Y.-d."/>
            <person name="Kang J."/>
            <person name="Chung W.-H."/>
            <person name="Park Y.S."/>
        </authorList>
    </citation>
    <scope>NUCLEOTIDE SEQUENCE [LARGE SCALE GENOMIC DNA]</scope>
    <source>
        <strain evidence="3 4">MBLA0036</strain>
    </source>
</reference>
<dbReference type="AlphaFoldDB" id="A0A6B9FEZ9"/>
<evidence type="ECO:0000313" key="3">
    <source>
        <dbReference type="EMBL" id="QGX95169.1"/>
    </source>
</evidence>
<accession>A0A6B9FEZ9</accession>
<evidence type="ECO:0000313" key="4">
    <source>
        <dbReference type="Proteomes" id="UP000428325"/>
    </source>
</evidence>
<dbReference type="KEGG" id="hra:EI982_10370"/>
<evidence type="ECO:0008006" key="5">
    <source>
        <dbReference type="Google" id="ProtNLM"/>
    </source>
</evidence>
<evidence type="ECO:0000256" key="2">
    <source>
        <dbReference type="SAM" id="MobiDB-lite"/>
    </source>
</evidence>
<proteinExistence type="predicted"/>
<name>A0A6B9FEZ9_9EURY</name>
<evidence type="ECO:0000256" key="1">
    <source>
        <dbReference type="SAM" id="Coils"/>
    </source>
</evidence>
<dbReference type="EMBL" id="CP034345">
    <property type="protein sequence ID" value="QGX95169.1"/>
    <property type="molecule type" value="Genomic_DNA"/>
</dbReference>
<gene>
    <name evidence="3" type="ORF">EI982_10370</name>
</gene>
<feature type="region of interest" description="Disordered" evidence="2">
    <location>
        <begin position="1"/>
        <end position="35"/>
    </location>
</feature>
<protein>
    <recommendedName>
        <fullName evidence="5">Halo transducer protein</fullName>
    </recommendedName>
</protein>
<keyword evidence="4" id="KW-1185">Reference proteome</keyword>
<dbReference type="RefSeq" id="WP_233255219.1">
    <property type="nucleotide sequence ID" value="NZ_CP034345.1"/>
</dbReference>
<feature type="compositionally biased region" description="Basic and acidic residues" evidence="2">
    <location>
        <begin position="1"/>
        <end position="22"/>
    </location>
</feature>
<dbReference type="Proteomes" id="UP000428325">
    <property type="component" value="Chromosome"/>
</dbReference>
<organism evidence="3 4">
    <name type="scientific">Haloplanus rallus</name>
    <dbReference type="NCBI Taxonomy" id="1816183"/>
    <lineage>
        <taxon>Archaea</taxon>
        <taxon>Methanobacteriati</taxon>
        <taxon>Methanobacteriota</taxon>
        <taxon>Stenosarchaea group</taxon>
        <taxon>Halobacteria</taxon>
        <taxon>Halobacteriales</taxon>
        <taxon>Haloferacaceae</taxon>
        <taxon>Haloplanus</taxon>
    </lineage>
</organism>
<dbReference type="SUPFAM" id="SSF57997">
    <property type="entry name" value="Tropomyosin"/>
    <property type="match status" value="1"/>
</dbReference>
<feature type="coiled-coil region" evidence="1">
    <location>
        <begin position="115"/>
        <end position="142"/>
    </location>
</feature>
<sequence>MASSMHPDRVAAGRLESPKCEPLEGPSMTDDRERDLDVATVRERVDEADVDASDDVLDRLATRVDEADGADATEAFASWYRECRRERRSTAEDVEAAATRFRDLLAGVDPADREHNQVRARIDEYESQFEAFRAELSTAADRLDATSREPGSAVNLYTGAERLVACERAVHEVAHGLHHVEGGLDEFESWLHDPEARFDAFREELGGFERYLDNTAGLLDRIEAGDGDDDRAFDRWLAAYHLQRVMGVILDELRADVDELEAWLGRREGAYDDELSSLRDRVTGLSERHATCSRRLDATAEAIDGFEESWNEVTASVESFESTLESLDPPVDWAAVESLVDEQFDELSIEVR</sequence>
<keyword evidence="1" id="KW-0175">Coiled coil</keyword>
<dbReference type="GeneID" id="43369949"/>